<gene>
    <name evidence="1" type="ORF">AOZ06_04260</name>
</gene>
<keyword evidence="2" id="KW-1185">Reference proteome</keyword>
<dbReference type="KEGG" id="kphy:AOZ06_04260"/>
<dbReference type="Proteomes" id="UP000063699">
    <property type="component" value="Chromosome"/>
</dbReference>
<evidence type="ECO:0008006" key="3">
    <source>
        <dbReference type="Google" id="ProtNLM"/>
    </source>
</evidence>
<evidence type="ECO:0000313" key="2">
    <source>
        <dbReference type="Proteomes" id="UP000063699"/>
    </source>
</evidence>
<proteinExistence type="predicted"/>
<sequence>MGALPASGTVDPILLHWSRTHHPVCLDDAQRAVLTTCLDLASFRQPMHRWGETKTVDARRAFFAAMVGEDEYGHDAHLLDAFAHCWTAYLTRGRPRLTALGDRAIIAPELGSGFGIADLVIGNTLVDVKLATQPTTTAVQTWLRQLLGYVLLDHHNALRIDAIAVYSGHNAQLVTYSLPRLLAVASPGTTPDLNALRTDFQQALRTELDNYVAWKERERYR</sequence>
<dbReference type="EMBL" id="CP012752">
    <property type="protein sequence ID" value="ALG06246.1"/>
    <property type="molecule type" value="Genomic_DNA"/>
</dbReference>
<accession>A0A0N9HSU2</accession>
<dbReference type="AlphaFoldDB" id="A0A0N9HSU2"/>
<evidence type="ECO:0000313" key="1">
    <source>
        <dbReference type="EMBL" id="ALG06246.1"/>
    </source>
</evidence>
<organism evidence="1 2">
    <name type="scientific">Kibdelosporangium phytohabitans</name>
    <dbReference type="NCBI Taxonomy" id="860235"/>
    <lineage>
        <taxon>Bacteria</taxon>
        <taxon>Bacillati</taxon>
        <taxon>Actinomycetota</taxon>
        <taxon>Actinomycetes</taxon>
        <taxon>Pseudonocardiales</taxon>
        <taxon>Pseudonocardiaceae</taxon>
        <taxon>Kibdelosporangium</taxon>
    </lineage>
</organism>
<reference evidence="1 2" key="1">
    <citation type="submission" date="2015-07" db="EMBL/GenBank/DDBJ databases">
        <title>Genome sequencing of Kibdelosporangium phytohabitans.</title>
        <authorList>
            <person name="Qin S."/>
            <person name="Xing K."/>
        </authorList>
    </citation>
    <scope>NUCLEOTIDE SEQUENCE [LARGE SCALE GENOMIC DNA]</scope>
    <source>
        <strain evidence="1 2">KLBMP1111</strain>
    </source>
</reference>
<protein>
    <recommendedName>
        <fullName evidence="3">PD-(D/E)XK endonuclease-like domain-containing protein</fullName>
    </recommendedName>
</protein>
<name>A0A0N9HSU2_9PSEU</name>